<dbReference type="Proteomes" id="UP000711488">
    <property type="component" value="Unassembled WGS sequence"/>
</dbReference>
<evidence type="ECO:0000313" key="2">
    <source>
        <dbReference type="EMBL" id="KAA0192062.1"/>
    </source>
</evidence>
<organism evidence="2">
    <name type="scientific">Hyalella azteca</name>
    <name type="common">Amphipod</name>
    <dbReference type="NCBI Taxonomy" id="294128"/>
    <lineage>
        <taxon>Eukaryota</taxon>
        <taxon>Metazoa</taxon>
        <taxon>Ecdysozoa</taxon>
        <taxon>Arthropoda</taxon>
        <taxon>Crustacea</taxon>
        <taxon>Multicrustacea</taxon>
        <taxon>Malacostraca</taxon>
        <taxon>Eumalacostraca</taxon>
        <taxon>Peracarida</taxon>
        <taxon>Amphipoda</taxon>
        <taxon>Senticaudata</taxon>
        <taxon>Talitrida</taxon>
        <taxon>Talitroidea</taxon>
        <taxon>Hyalellidae</taxon>
        <taxon>Hyalella</taxon>
    </lineage>
</organism>
<reference evidence="2" key="1">
    <citation type="submission" date="2014-08" db="EMBL/GenBank/DDBJ databases">
        <authorList>
            <person name="Murali S."/>
            <person name="Richards S."/>
            <person name="Bandaranaike D."/>
            <person name="Bellair M."/>
            <person name="Blankenburg K."/>
            <person name="Chao H."/>
            <person name="Dinh H."/>
            <person name="Doddapaneni H."/>
            <person name="Dugan-Rocha S."/>
            <person name="Elkadiri S."/>
            <person name="Gnanaolivu R."/>
            <person name="Hughes D."/>
            <person name="Lee S."/>
            <person name="Li M."/>
            <person name="Ming W."/>
            <person name="Munidasa M."/>
            <person name="Muniz J."/>
            <person name="Nguyen L."/>
            <person name="Osuji N."/>
            <person name="Pu L.-L."/>
            <person name="Puazo M."/>
            <person name="Skinner E."/>
            <person name="Qu C."/>
            <person name="Quiroz J."/>
            <person name="Raj R."/>
            <person name="Weissenberger G."/>
            <person name="Xin Y."/>
            <person name="Zou X."/>
            <person name="Han Y."/>
            <person name="Worley K."/>
            <person name="Muzny D."/>
            <person name="Gibbs R."/>
        </authorList>
    </citation>
    <scope>NUCLEOTIDE SEQUENCE</scope>
    <source>
        <strain evidence="2">HAZT.00-mixed</strain>
        <tissue evidence="2">Whole organism</tissue>
    </source>
</reference>
<sequence length="97" mass="11214">MFSGNKSLADIQVSSDFSAQIWLPDTFFPNEKRAYYHKATTDNEMIRIDAEGNILRSMRIWVPDTFFANEKKSYFHTATTPNEMLRITNEGGVLRSM</sequence>
<dbReference type="InterPro" id="IPR006202">
    <property type="entry name" value="Neur_chan_lig-bd"/>
</dbReference>
<reference evidence="2" key="3">
    <citation type="submission" date="2019-06" db="EMBL/GenBank/DDBJ databases">
        <authorList>
            <person name="Poynton C."/>
            <person name="Hasenbein S."/>
            <person name="Benoit J.B."/>
            <person name="Sepulveda M.S."/>
            <person name="Poelchau M.F."/>
            <person name="Murali S.C."/>
            <person name="Chen S."/>
            <person name="Glastad K.M."/>
            <person name="Werren J.H."/>
            <person name="Vineis J.H."/>
            <person name="Bowen J.L."/>
            <person name="Friedrich M."/>
            <person name="Jones J."/>
            <person name="Robertson H.M."/>
            <person name="Feyereisen R."/>
            <person name="Mechler-Hickson A."/>
            <person name="Mathers N."/>
            <person name="Lee C.E."/>
            <person name="Colbourne J.K."/>
            <person name="Biales A."/>
            <person name="Johnston J.S."/>
            <person name="Wellborn G.A."/>
            <person name="Rosendale A.J."/>
            <person name="Cridge A.G."/>
            <person name="Munoz-Torres M.C."/>
            <person name="Bain P.A."/>
            <person name="Manny A.R."/>
            <person name="Major K.M."/>
            <person name="Lambert F.N."/>
            <person name="Vulpe C.D."/>
            <person name="Tuck P."/>
            <person name="Blalock B.J."/>
            <person name="Lin Y.-Y."/>
            <person name="Smith M.E."/>
            <person name="Ochoa-Acuna H."/>
            <person name="Chen M.-J.M."/>
            <person name="Childers C.P."/>
            <person name="Qu J."/>
            <person name="Dugan S."/>
            <person name="Lee S.L."/>
            <person name="Chao H."/>
            <person name="Dinh H."/>
            <person name="Han Y."/>
            <person name="Doddapaneni H."/>
            <person name="Worley K.C."/>
            <person name="Muzny D.M."/>
            <person name="Gibbs R.A."/>
            <person name="Richards S."/>
        </authorList>
    </citation>
    <scope>NUCLEOTIDE SEQUENCE</scope>
    <source>
        <strain evidence="2">HAZT.00-mixed</strain>
        <tissue evidence="2">Whole organism</tissue>
    </source>
</reference>
<comment type="caution">
    <text evidence="2">The sequence shown here is derived from an EMBL/GenBank/DDBJ whole genome shotgun (WGS) entry which is preliminary data.</text>
</comment>
<evidence type="ECO:0000259" key="1">
    <source>
        <dbReference type="Pfam" id="PF02931"/>
    </source>
</evidence>
<gene>
    <name evidence="2" type="ORF">HAZT_HAZT011624</name>
</gene>
<dbReference type="InterPro" id="IPR036734">
    <property type="entry name" value="Neur_chan_lig-bd_sf"/>
</dbReference>
<protein>
    <recommendedName>
        <fullName evidence="1">Neurotransmitter-gated ion-channel ligand-binding domain-containing protein</fullName>
    </recommendedName>
</protein>
<dbReference type="Pfam" id="PF02931">
    <property type="entry name" value="Neur_chan_LBD"/>
    <property type="match status" value="1"/>
</dbReference>
<dbReference type="Gene3D" id="2.70.170.10">
    <property type="entry name" value="Neurotransmitter-gated ion-channel ligand-binding domain"/>
    <property type="match status" value="2"/>
</dbReference>
<feature type="domain" description="Neurotransmitter-gated ion-channel ligand-binding" evidence="1">
    <location>
        <begin position="7"/>
        <end position="60"/>
    </location>
</feature>
<reference evidence="2" key="2">
    <citation type="journal article" date="2018" name="Environ. Sci. Technol.">
        <title>The Toxicogenome of Hyalella azteca: A Model for Sediment Ecotoxicology and Evolutionary Toxicology.</title>
        <authorList>
            <person name="Poynton H.C."/>
            <person name="Hasenbein S."/>
            <person name="Benoit J.B."/>
            <person name="Sepulveda M.S."/>
            <person name="Poelchau M.F."/>
            <person name="Hughes D.S.T."/>
            <person name="Murali S.C."/>
            <person name="Chen S."/>
            <person name="Glastad K.M."/>
            <person name="Goodisman M.A.D."/>
            <person name="Werren J.H."/>
            <person name="Vineis J.H."/>
            <person name="Bowen J.L."/>
            <person name="Friedrich M."/>
            <person name="Jones J."/>
            <person name="Robertson H.M."/>
            <person name="Feyereisen R."/>
            <person name="Mechler-Hickson A."/>
            <person name="Mathers N."/>
            <person name="Lee C.E."/>
            <person name="Colbourne J.K."/>
            <person name="Biales A."/>
            <person name="Johnston J.S."/>
            <person name="Wellborn G.A."/>
            <person name="Rosendale A.J."/>
            <person name="Cridge A.G."/>
            <person name="Munoz-Torres M.C."/>
            <person name="Bain P.A."/>
            <person name="Manny A.R."/>
            <person name="Major K.M."/>
            <person name="Lambert F.N."/>
            <person name="Vulpe C.D."/>
            <person name="Tuck P."/>
            <person name="Blalock B.J."/>
            <person name="Lin Y.Y."/>
            <person name="Smith M.E."/>
            <person name="Ochoa-Acuna H."/>
            <person name="Chen M.M."/>
            <person name="Childers C.P."/>
            <person name="Qu J."/>
            <person name="Dugan S."/>
            <person name="Lee S.L."/>
            <person name="Chao H."/>
            <person name="Dinh H."/>
            <person name="Han Y."/>
            <person name="Doddapaneni H."/>
            <person name="Worley K.C."/>
            <person name="Muzny D.M."/>
            <person name="Gibbs R.A."/>
            <person name="Richards S."/>
        </authorList>
    </citation>
    <scope>NUCLEOTIDE SEQUENCE</scope>
    <source>
        <strain evidence="2">HAZT.00-mixed</strain>
        <tissue evidence="2">Whole organism</tissue>
    </source>
</reference>
<dbReference type="SUPFAM" id="SSF63712">
    <property type="entry name" value="Nicotinic receptor ligand binding domain-like"/>
    <property type="match status" value="2"/>
</dbReference>
<accession>A0A6A0GYM5</accession>
<dbReference type="GO" id="GO:0016020">
    <property type="term" value="C:membrane"/>
    <property type="evidence" value="ECO:0007669"/>
    <property type="project" value="InterPro"/>
</dbReference>
<dbReference type="AlphaFoldDB" id="A0A6A0GYM5"/>
<proteinExistence type="predicted"/>
<dbReference type="EMBL" id="JQDR03011898">
    <property type="protein sequence ID" value="KAA0192062.1"/>
    <property type="molecule type" value="Genomic_DNA"/>
</dbReference>
<feature type="non-terminal residue" evidence="2">
    <location>
        <position position="97"/>
    </location>
</feature>
<name>A0A6A0GYM5_HYAAZ</name>
<dbReference type="GO" id="GO:0005230">
    <property type="term" value="F:extracellular ligand-gated monoatomic ion channel activity"/>
    <property type="evidence" value="ECO:0007669"/>
    <property type="project" value="InterPro"/>
</dbReference>